<dbReference type="InterPro" id="IPR050231">
    <property type="entry name" value="Iron_ascorbate_oxido_reductase"/>
</dbReference>
<dbReference type="PROSITE" id="PS51471">
    <property type="entry name" value="FE2OG_OXY"/>
    <property type="match status" value="1"/>
</dbReference>
<evidence type="ECO:0000256" key="1">
    <source>
        <dbReference type="ARBA" id="ARBA00008056"/>
    </source>
</evidence>
<keyword evidence="5" id="KW-1185">Reference proteome</keyword>
<reference evidence="4" key="1">
    <citation type="submission" date="2021-03" db="EMBL/GenBank/DDBJ databases">
        <authorList>
            <person name="Tagirdzhanova G."/>
        </authorList>
    </citation>
    <scope>NUCLEOTIDE SEQUENCE</scope>
</reference>
<evidence type="ECO:0000259" key="3">
    <source>
        <dbReference type="PROSITE" id="PS51471"/>
    </source>
</evidence>
<comment type="caution">
    <text evidence="4">The sequence shown here is derived from an EMBL/GenBank/DDBJ whole genome shotgun (WGS) entry which is preliminary data.</text>
</comment>
<protein>
    <recommendedName>
        <fullName evidence="3">Fe2OG dioxygenase domain-containing protein</fullName>
    </recommendedName>
</protein>
<evidence type="ECO:0000313" key="5">
    <source>
        <dbReference type="Proteomes" id="UP000664203"/>
    </source>
</evidence>
<evidence type="ECO:0000256" key="2">
    <source>
        <dbReference type="RuleBase" id="RU003682"/>
    </source>
</evidence>
<dbReference type="AlphaFoldDB" id="A0A8H3IY21"/>
<comment type="similarity">
    <text evidence="1 2">Belongs to the iron/ascorbate-dependent oxidoreductase family.</text>
</comment>
<dbReference type="InterPro" id="IPR005123">
    <property type="entry name" value="Oxoglu/Fe-dep_dioxygenase_dom"/>
</dbReference>
<keyword evidence="2" id="KW-0408">Iron</keyword>
<evidence type="ECO:0000313" key="4">
    <source>
        <dbReference type="EMBL" id="CAF9937703.1"/>
    </source>
</evidence>
<gene>
    <name evidence="4" type="ORF">ALECFALPRED_007373</name>
</gene>
<keyword evidence="2" id="KW-0479">Metal-binding</keyword>
<feature type="domain" description="Fe2OG dioxygenase" evidence="3">
    <location>
        <begin position="185"/>
        <end position="293"/>
    </location>
</feature>
<name>A0A8H3IY21_9LECA</name>
<dbReference type="Pfam" id="PF14226">
    <property type="entry name" value="DIOX_N"/>
    <property type="match status" value="1"/>
</dbReference>
<dbReference type="Gene3D" id="2.60.120.330">
    <property type="entry name" value="B-lactam Antibiotic, Isopenicillin N Synthase, Chain"/>
    <property type="match status" value="1"/>
</dbReference>
<keyword evidence="2" id="KW-0560">Oxidoreductase</keyword>
<organism evidence="4 5">
    <name type="scientific">Alectoria fallacina</name>
    <dbReference type="NCBI Taxonomy" id="1903189"/>
    <lineage>
        <taxon>Eukaryota</taxon>
        <taxon>Fungi</taxon>
        <taxon>Dikarya</taxon>
        <taxon>Ascomycota</taxon>
        <taxon>Pezizomycotina</taxon>
        <taxon>Lecanoromycetes</taxon>
        <taxon>OSLEUM clade</taxon>
        <taxon>Lecanoromycetidae</taxon>
        <taxon>Lecanorales</taxon>
        <taxon>Lecanorineae</taxon>
        <taxon>Parmeliaceae</taxon>
        <taxon>Alectoria</taxon>
    </lineage>
</organism>
<dbReference type="PANTHER" id="PTHR47990">
    <property type="entry name" value="2-OXOGLUTARATE (2OG) AND FE(II)-DEPENDENT OXYGENASE SUPERFAMILY PROTEIN-RELATED"/>
    <property type="match status" value="1"/>
</dbReference>
<dbReference type="Proteomes" id="UP000664203">
    <property type="component" value="Unassembled WGS sequence"/>
</dbReference>
<proteinExistence type="inferred from homology"/>
<dbReference type="Pfam" id="PF03171">
    <property type="entry name" value="2OG-FeII_Oxy"/>
    <property type="match status" value="1"/>
</dbReference>
<dbReference type="InterPro" id="IPR044861">
    <property type="entry name" value="IPNS-like_FE2OG_OXY"/>
</dbReference>
<dbReference type="InterPro" id="IPR026992">
    <property type="entry name" value="DIOX_N"/>
</dbReference>
<dbReference type="OrthoDB" id="288590at2759"/>
<sequence length="352" mass="39188">MPTTKAFEAVAPFPEDVSVYELPRLLLSKLLSNDPEQSRELFASFQAHGFALLDLQGCAEGDDLLQEAEKMFEVTREVTVGLDVEEKMKYEASPKQIFGYSRIGKTKTEDGLPDRFECYGVNNDDILGNVPPTPKPEPIERNRESIKSYIENAYEIGVLIMNQLDEHLCLPRGTLASLQRLDRPSRSQLRMLRYPPQPEGDRRTAFLGHTDFGTLTILFNVIGGLQILPPGLEAKDENWRYIKPEPGCAILNLGDAMVEWTGGILRSNLHRVYFAPGAQAEYERYSLAYAIRPEGSVSMKRLNVPGSLIPTLNDGEQELDCDASEWGTSKAIGLMSGKDTARSRGGRAIMAC</sequence>
<dbReference type="GO" id="GO:0044283">
    <property type="term" value="P:small molecule biosynthetic process"/>
    <property type="evidence" value="ECO:0007669"/>
    <property type="project" value="UniProtKB-ARBA"/>
</dbReference>
<accession>A0A8H3IY21</accession>
<dbReference type="EMBL" id="CAJPDR010000482">
    <property type="protein sequence ID" value="CAF9937703.1"/>
    <property type="molecule type" value="Genomic_DNA"/>
</dbReference>
<dbReference type="SUPFAM" id="SSF51197">
    <property type="entry name" value="Clavaminate synthase-like"/>
    <property type="match status" value="1"/>
</dbReference>
<dbReference type="GO" id="GO:0016491">
    <property type="term" value="F:oxidoreductase activity"/>
    <property type="evidence" value="ECO:0007669"/>
    <property type="project" value="UniProtKB-KW"/>
</dbReference>
<dbReference type="InterPro" id="IPR027443">
    <property type="entry name" value="IPNS-like_sf"/>
</dbReference>
<dbReference type="GO" id="GO:0046872">
    <property type="term" value="F:metal ion binding"/>
    <property type="evidence" value="ECO:0007669"/>
    <property type="project" value="UniProtKB-KW"/>
</dbReference>